<dbReference type="EMBL" id="KZ825417">
    <property type="protein sequence ID" value="RAH40168.1"/>
    <property type="molecule type" value="Genomic_DNA"/>
</dbReference>
<accession>A0ACD1FT27</accession>
<keyword evidence="2" id="KW-1185">Reference proteome</keyword>
<dbReference type="Proteomes" id="UP000249057">
    <property type="component" value="Unassembled WGS sequence"/>
</dbReference>
<organism evidence="1 2">
    <name type="scientific">Aspergillus brunneoviolaceus CBS 621.78</name>
    <dbReference type="NCBI Taxonomy" id="1450534"/>
    <lineage>
        <taxon>Eukaryota</taxon>
        <taxon>Fungi</taxon>
        <taxon>Dikarya</taxon>
        <taxon>Ascomycota</taxon>
        <taxon>Pezizomycotina</taxon>
        <taxon>Eurotiomycetes</taxon>
        <taxon>Eurotiomycetidae</taxon>
        <taxon>Eurotiales</taxon>
        <taxon>Aspergillaceae</taxon>
        <taxon>Aspergillus</taxon>
        <taxon>Aspergillus subgen. Circumdati</taxon>
    </lineage>
</organism>
<reference evidence="1" key="1">
    <citation type="submission" date="2018-02" db="EMBL/GenBank/DDBJ databases">
        <title>The genomes of Aspergillus section Nigri reveals drivers in fungal speciation.</title>
        <authorList>
            <consortium name="DOE Joint Genome Institute"/>
            <person name="Vesth T.C."/>
            <person name="Nybo J."/>
            <person name="Theobald S."/>
            <person name="Brandl J."/>
            <person name="Frisvad J.C."/>
            <person name="Nielsen K.F."/>
            <person name="Lyhne E.K."/>
            <person name="Kogle M.E."/>
            <person name="Kuo A."/>
            <person name="Riley R."/>
            <person name="Clum A."/>
            <person name="Nolan M."/>
            <person name="Lipzen A."/>
            <person name="Salamov A."/>
            <person name="Henrissat B."/>
            <person name="Wiebenga A."/>
            <person name="De vries R.P."/>
            <person name="Grigoriev I.V."/>
            <person name="Mortensen U.H."/>
            <person name="Andersen M.R."/>
            <person name="Baker S.E."/>
        </authorList>
    </citation>
    <scope>NUCLEOTIDE SEQUENCE</scope>
    <source>
        <strain evidence="1">CBS 621.78</strain>
    </source>
</reference>
<name>A0ACD1FT27_9EURO</name>
<gene>
    <name evidence="1" type="ORF">BO95DRAFT_22406</name>
</gene>
<evidence type="ECO:0000313" key="2">
    <source>
        <dbReference type="Proteomes" id="UP000249057"/>
    </source>
</evidence>
<evidence type="ECO:0000313" key="1">
    <source>
        <dbReference type="EMBL" id="RAH40168.1"/>
    </source>
</evidence>
<protein>
    <submittedName>
        <fullName evidence="1">Uncharacterized protein</fullName>
    </submittedName>
</protein>
<proteinExistence type="predicted"/>
<sequence length="160" mass="17524">MSFTKPSMHLSSPLNLISRQHVEPTLVDPDALRWMLGMNKLEKSTSGTRYRTQHNQIGSHVPGPLLQLPGDITEAARTLARTLARTPQSKRILLERTVWTENPELYVLHDALGIFFLLWPARSVPSISGNGVAGISFFILCAVLRWVGAAGLAAGALRGC</sequence>